<keyword evidence="6 14" id="KW-0812">Transmembrane</keyword>
<evidence type="ECO:0000259" key="17">
    <source>
        <dbReference type="Pfam" id="PF00593"/>
    </source>
</evidence>
<evidence type="ECO:0000256" key="4">
    <source>
        <dbReference type="ARBA" id="ARBA00022452"/>
    </source>
</evidence>
<keyword evidence="13 14" id="KW-0998">Cell outer membrane</keyword>
<evidence type="ECO:0000256" key="10">
    <source>
        <dbReference type="ARBA" id="ARBA00023077"/>
    </source>
</evidence>
<comment type="subcellular location">
    <subcellularLocation>
        <location evidence="1 14">Cell outer membrane</location>
        <topology evidence="1 14">Multi-pass membrane protein</topology>
    </subcellularLocation>
</comment>
<evidence type="ECO:0000256" key="6">
    <source>
        <dbReference type="ARBA" id="ARBA00022692"/>
    </source>
</evidence>
<dbReference type="InterPro" id="IPR010105">
    <property type="entry name" value="TonB_sidphr_rcpt"/>
</dbReference>
<keyword evidence="9" id="KW-0406">Ion transport</keyword>
<feature type="domain" description="TonB-dependent receptor-like beta-barrel" evidence="17">
    <location>
        <begin position="234"/>
        <end position="671"/>
    </location>
</feature>
<dbReference type="PROSITE" id="PS52016">
    <property type="entry name" value="TONB_DEPENDENT_REC_3"/>
    <property type="match status" value="1"/>
</dbReference>
<comment type="caution">
    <text evidence="19">The sequence shown here is derived from an EMBL/GenBank/DDBJ whole genome shotgun (WGS) entry which is preliminary data.</text>
</comment>
<keyword evidence="7 16" id="KW-0732">Signal</keyword>
<dbReference type="Gene3D" id="2.170.130.10">
    <property type="entry name" value="TonB-dependent receptor, plug domain"/>
    <property type="match status" value="1"/>
</dbReference>
<feature type="chain" id="PRO_5031306331" evidence="16">
    <location>
        <begin position="21"/>
        <end position="704"/>
    </location>
</feature>
<keyword evidence="20" id="KW-1185">Reference proteome</keyword>
<reference evidence="19 20" key="1">
    <citation type="submission" date="2020-04" db="EMBL/GenBank/DDBJ databases">
        <title>Novosphingobium sp. TW-4 isolated from soil.</title>
        <authorList>
            <person name="Dahal R.H."/>
            <person name="Chaudhary D.K."/>
        </authorList>
    </citation>
    <scope>NUCLEOTIDE SEQUENCE [LARGE SCALE GENOMIC DNA]</scope>
    <source>
        <strain evidence="19 20">TW-4</strain>
    </source>
</reference>
<dbReference type="Pfam" id="PF07715">
    <property type="entry name" value="Plug"/>
    <property type="match status" value="1"/>
</dbReference>
<dbReference type="GO" id="GO:0009279">
    <property type="term" value="C:cell outer membrane"/>
    <property type="evidence" value="ECO:0007669"/>
    <property type="project" value="UniProtKB-SubCell"/>
</dbReference>
<evidence type="ECO:0000256" key="5">
    <source>
        <dbReference type="ARBA" id="ARBA00022496"/>
    </source>
</evidence>
<evidence type="ECO:0000256" key="2">
    <source>
        <dbReference type="ARBA" id="ARBA00009810"/>
    </source>
</evidence>
<evidence type="ECO:0000259" key="18">
    <source>
        <dbReference type="Pfam" id="PF07715"/>
    </source>
</evidence>
<dbReference type="RefSeq" id="WP_169494958.1">
    <property type="nucleotide sequence ID" value="NZ_JABBGM010000012.1"/>
</dbReference>
<keyword evidence="3 14" id="KW-0813">Transport</keyword>
<dbReference type="GO" id="GO:0015344">
    <property type="term" value="F:siderophore uptake transmembrane transporter activity"/>
    <property type="evidence" value="ECO:0007669"/>
    <property type="project" value="TreeGrafter"/>
</dbReference>
<accession>A0A7Y0GC75</accession>
<evidence type="ECO:0000256" key="3">
    <source>
        <dbReference type="ARBA" id="ARBA00022448"/>
    </source>
</evidence>
<dbReference type="GO" id="GO:0015891">
    <property type="term" value="P:siderophore transport"/>
    <property type="evidence" value="ECO:0007669"/>
    <property type="project" value="InterPro"/>
</dbReference>
<evidence type="ECO:0000313" key="20">
    <source>
        <dbReference type="Proteomes" id="UP000583556"/>
    </source>
</evidence>
<evidence type="ECO:0000256" key="12">
    <source>
        <dbReference type="ARBA" id="ARBA00023170"/>
    </source>
</evidence>
<keyword evidence="12 19" id="KW-0675">Receptor</keyword>
<dbReference type="Proteomes" id="UP000583556">
    <property type="component" value="Unassembled WGS sequence"/>
</dbReference>
<dbReference type="InterPro" id="IPR012910">
    <property type="entry name" value="Plug_dom"/>
</dbReference>
<evidence type="ECO:0000313" key="19">
    <source>
        <dbReference type="EMBL" id="NML95754.1"/>
    </source>
</evidence>
<keyword evidence="8" id="KW-0408">Iron</keyword>
<dbReference type="GO" id="GO:0038023">
    <property type="term" value="F:signaling receptor activity"/>
    <property type="evidence" value="ECO:0007669"/>
    <property type="project" value="InterPro"/>
</dbReference>
<feature type="domain" description="TonB-dependent receptor plug" evidence="18">
    <location>
        <begin position="61"/>
        <end position="156"/>
    </location>
</feature>
<dbReference type="InterPro" id="IPR039426">
    <property type="entry name" value="TonB-dep_rcpt-like"/>
</dbReference>
<dbReference type="CDD" id="cd01347">
    <property type="entry name" value="ligand_gated_channel"/>
    <property type="match status" value="1"/>
</dbReference>
<dbReference type="InterPro" id="IPR037066">
    <property type="entry name" value="Plug_dom_sf"/>
</dbReference>
<name>A0A7Y0GC75_9SPHN</name>
<keyword evidence="4 14" id="KW-1134">Transmembrane beta strand</keyword>
<dbReference type="EMBL" id="JABBGM010000012">
    <property type="protein sequence ID" value="NML95754.1"/>
    <property type="molecule type" value="Genomic_DNA"/>
</dbReference>
<protein>
    <submittedName>
        <fullName evidence="19">TonB-dependent siderophore receptor</fullName>
    </submittedName>
</protein>
<dbReference type="FunFam" id="2.170.130.10:FF:000001">
    <property type="entry name" value="Catecholate siderophore TonB-dependent receptor"/>
    <property type="match status" value="1"/>
</dbReference>
<dbReference type="NCBIfam" id="TIGR01783">
    <property type="entry name" value="TonB-siderophor"/>
    <property type="match status" value="1"/>
</dbReference>
<keyword evidence="10 15" id="KW-0798">TonB box</keyword>
<evidence type="ECO:0000256" key="8">
    <source>
        <dbReference type="ARBA" id="ARBA00023004"/>
    </source>
</evidence>
<dbReference type="InterPro" id="IPR000531">
    <property type="entry name" value="Beta-barrel_TonB"/>
</dbReference>
<dbReference type="PANTHER" id="PTHR32552:SF68">
    <property type="entry name" value="FERRICHROME OUTER MEMBRANE TRANSPORTER_PHAGE RECEPTOR"/>
    <property type="match status" value="1"/>
</dbReference>
<evidence type="ECO:0000256" key="15">
    <source>
        <dbReference type="RuleBase" id="RU003357"/>
    </source>
</evidence>
<sequence length="704" mass="76641">MPSATAAIALACALSAGAHANEAESSAADSVGRGSGIVVTGAREAGYAPAATAAIKIPAELRDIPQTVDVVPEEILRDQRALSIQDALKNVPGVGLSHGDGQRDQVTIRGFSAISDQFVDGFRDDALYFRDLSNVERVEVLKGPAAVLYGRGSSGGLINRVTRKPGENVAALTLTAGSWDTKRGEFDLGRVFDDGKVALRLTGALERSGSFRQYQFLDREAIAPSLLLRPGPQTEILFQADYLRDKRITDFGIPAYQGRPVDVAPGTYYGAANARDADTSRSKVSSQAISIVHHFSDHLTLRNGFRRYNYDLDRRNTLTGAVLPVSDTRPHPLASLNRSNFFRNEDGWSNQLELTHIFATGGIRHTVLYGFEIGRQTKRQLLYSRNGFATVDLFAPVLPVVPVDLGGNPATDNEGRFRNEGLYAQDLIDFGSGIKALVGIRHDWFEQRTIQHLALPNLARKDSEWSPRAGLVFQPDATQSYYASWSRSFQPSGEGFALAVNNAGIEPERTSNKEVGAKYTFLGGRLNTTVSLFELERTGIKSTVPGTTTLIPIGTQRTRGVELSANLDLASGWRAVAGYSYLDARVIRSVAIDDRQPVQGKRATITPRHSVNLFVTKTFEDRFGLGLGGNYVGDRFANPGNTVTLPAYVTVDALAWVRLGNARLQVNAYNLFDRRYIVSGHGTSPNLNLPGAPRTVMGTVRFEL</sequence>
<evidence type="ECO:0000256" key="14">
    <source>
        <dbReference type="PROSITE-ProRule" id="PRU01360"/>
    </source>
</evidence>
<dbReference type="Pfam" id="PF00593">
    <property type="entry name" value="TonB_dep_Rec_b-barrel"/>
    <property type="match status" value="1"/>
</dbReference>
<evidence type="ECO:0000256" key="11">
    <source>
        <dbReference type="ARBA" id="ARBA00023136"/>
    </source>
</evidence>
<dbReference type="PANTHER" id="PTHR32552">
    <property type="entry name" value="FERRICHROME IRON RECEPTOR-RELATED"/>
    <property type="match status" value="1"/>
</dbReference>
<keyword evidence="5" id="KW-0410">Iron transport</keyword>
<evidence type="ECO:0000256" key="9">
    <source>
        <dbReference type="ARBA" id="ARBA00023065"/>
    </source>
</evidence>
<keyword evidence="11 14" id="KW-0472">Membrane</keyword>
<dbReference type="AlphaFoldDB" id="A0A7Y0GC75"/>
<dbReference type="Gene3D" id="2.40.170.20">
    <property type="entry name" value="TonB-dependent receptor, beta-barrel domain"/>
    <property type="match status" value="1"/>
</dbReference>
<gene>
    <name evidence="19" type="ORF">HHL27_18940</name>
</gene>
<organism evidence="19 20">
    <name type="scientific">Novosphingobium olei</name>
    <dbReference type="NCBI Taxonomy" id="2728851"/>
    <lineage>
        <taxon>Bacteria</taxon>
        <taxon>Pseudomonadati</taxon>
        <taxon>Pseudomonadota</taxon>
        <taxon>Alphaproteobacteria</taxon>
        <taxon>Sphingomonadales</taxon>
        <taxon>Sphingomonadaceae</taxon>
        <taxon>Novosphingobium</taxon>
    </lineage>
</organism>
<evidence type="ECO:0000256" key="13">
    <source>
        <dbReference type="ARBA" id="ARBA00023237"/>
    </source>
</evidence>
<proteinExistence type="inferred from homology"/>
<dbReference type="SUPFAM" id="SSF56935">
    <property type="entry name" value="Porins"/>
    <property type="match status" value="1"/>
</dbReference>
<comment type="similarity">
    <text evidence="2 14 15">Belongs to the TonB-dependent receptor family.</text>
</comment>
<evidence type="ECO:0000256" key="16">
    <source>
        <dbReference type="SAM" id="SignalP"/>
    </source>
</evidence>
<dbReference type="InterPro" id="IPR036942">
    <property type="entry name" value="Beta-barrel_TonB_sf"/>
</dbReference>
<evidence type="ECO:0000256" key="7">
    <source>
        <dbReference type="ARBA" id="ARBA00022729"/>
    </source>
</evidence>
<feature type="signal peptide" evidence="16">
    <location>
        <begin position="1"/>
        <end position="20"/>
    </location>
</feature>
<evidence type="ECO:0000256" key="1">
    <source>
        <dbReference type="ARBA" id="ARBA00004571"/>
    </source>
</evidence>